<accession>J0WKX1</accession>
<dbReference type="InParanoid" id="J0WKX1"/>
<name>J0WKX1_AURST</name>
<evidence type="ECO:0000313" key="7">
    <source>
        <dbReference type="EMBL" id="EJD32923.1"/>
    </source>
</evidence>
<keyword evidence="7" id="KW-0808">Transferase</keyword>
<evidence type="ECO:0000256" key="1">
    <source>
        <dbReference type="ARBA" id="ARBA00022598"/>
    </source>
</evidence>
<dbReference type="InterPro" id="IPR049940">
    <property type="entry name" value="GluQ/Sye"/>
</dbReference>
<dbReference type="eggNOG" id="KOG1149">
    <property type="taxonomic scope" value="Eukaryota"/>
</dbReference>
<protein>
    <submittedName>
        <fullName evidence="7">Nucleotidylyl transferase</fullName>
    </submittedName>
</protein>
<dbReference type="Proteomes" id="UP000006514">
    <property type="component" value="Unassembled WGS sequence"/>
</dbReference>
<dbReference type="OrthoDB" id="428822at2759"/>
<dbReference type="InterPro" id="IPR020058">
    <property type="entry name" value="Glu/Gln-tRNA-synth_Ib_cat-dom"/>
</dbReference>
<dbReference type="PANTHER" id="PTHR43311">
    <property type="entry name" value="GLUTAMATE--TRNA LIGASE"/>
    <property type="match status" value="1"/>
</dbReference>
<keyword evidence="3 5" id="KW-0067">ATP-binding</keyword>
<keyword evidence="1 5" id="KW-0436">Ligase</keyword>
<dbReference type="PRINTS" id="PR00987">
    <property type="entry name" value="TRNASYNTHGLU"/>
</dbReference>
<dbReference type="InterPro" id="IPR014729">
    <property type="entry name" value="Rossmann-like_a/b/a_fold"/>
</dbReference>
<dbReference type="PANTHER" id="PTHR43311:SF2">
    <property type="entry name" value="GLUTAMATE--TRNA LIGASE, MITOCHONDRIAL-RELATED"/>
    <property type="match status" value="1"/>
</dbReference>
<comment type="similarity">
    <text evidence="5">Belongs to the class-I aminoacyl-tRNA synthetase family.</text>
</comment>
<keyword evidence="8" id="KW-1185">Reference proteome</keyword>
<keyword evidence="4 5" id="KW-0030">Aminoacyl-tRNA synthetase</keyword>
<dbReference type="InterPro" id="IPR000924">
    <property type="entry name" value="Glu/Gln-tRNA-synth"/>
</dbReference>
<dbReference type="KEGG" id="adl:AURDEDRAFT_77371"/>
<sequence length="227" mass="25491">MALFRSAPLPTGSQHLGALHAVLFKLLLSQNQGREWLLRIEDIDAVRPLRQQMLSCSCSAKSRYVPGSVEELAREIDWTGLTRDYGHSQCGSHGPYHQVPDALDLYKSYADKLLERCHPSNTFCSPNRLADMRTWLPKLGRNATCCRRCPNLTDEEGTRRVRAVEKHLVRFLVRASSVPTPTPVLDPVFGLVKNVHTSLPTDTVLLKTDMFPTFHLASVFGDHDMGL</sequence>
<dbReference type="EMBL" id="JH688554">
    <property type="protein sequence ID" value="EJD32923.1"/>
    <property type="molecule type" value="Genomic_DNA"/>
</dbReference>
<dbReference type="SUPFAM" id="SSF52374">
    <property type="entry name" value="Nucleotidylyl transferase"/>
    <property type="match status" value="1"/>
</dbReference>
<dbReference type="GO" id="GO:0005739">
    <property type="term" value="C:mitochondrion"/>
    <property type="evidence" value="ECO:0007669"/>
    <property type="project" value="TreeGrafter"/>
</dbReference>
<evidence type="ECO:0000256" key="4">
    <source>
        <dbReference type="ARBA" id="ARBA00023146"/>
    </source>
</evidence>
<dbReference type="GO" id="GO:0004818">
    <property type="term" value="F:glutamate-tRNA ligase activity"/>
    <property type="evidence" value="ECO:0007669"/>
    <property type="project" value="TreeGrafter"/>
</dbReference>
<dbReference type="GO" id="GO:0016740">
    <property type="term" value="F:transferase activity"/>
    <property type="evidence" value="ECO:0007669"/>
    <property type="project" value="UniProtKB-KW"/>
</dbReference>
<evidence type="ECO:0000313" key="8">
    <source>
        <dbReference type="Proteomes" id="UP000006514"/>
    </source>
</evidence>
<dbReference type="GO" id="GO:0005524">
    <property type="term" value="F:ATP binding"/>
    <property type="evidence" value="ECO:0007669"/>
    <property type="project" value="UniProtKB-KW"/>
</dbReference>
<dbReference type="AlphaFoldDB" id="J0WKX1"/>
<dbReference type="GO" id="GO:0006424">
    <property type="term" value="P:glutamyl-tRNA aminoacylation"/>
    <property type="evidence" value="ECO:0007669"/>
    <property type="project" value="TreeGrafter"/>
</dbReference>
<reference evidence="8" key="1">
    <citation type="journal article" date="2012" name="Science">
        <title>The Paleozoic origin of enzymatic lignin decomposition reconstructed from 31 fungal genomes.</title>
        <authorList>
            <person name="Floudas D."/>
            <person name="Binder M."/>
            <person name="Riley R."/>
            <person name="Barry K."/>
            <person name="Blanchette R.A."/>
            <person name="Henrissat B."/>
            <person name="Martinez A.T."/>
            <person name="Otillar R."/>
            <person name="Spatafora J.W."/>
            <person name="Yadav J.S."/>
            <person name="Aerts A."/>
            <person name="Benoit I."/>
            <person name="Boyd A."/>
            <person name="Carlson A."/>
            <person name="Copeland A."/>
            <person name="Coutinho P.M."/>
            <person name="de Vries R.P."/>
            <person name="Ferreira P."/>
            <person name="Findley K."/>
            <person name="Foster B."/>
            <person name="Gaskell J."/>
            <person name="Glotzer D."/>
            <person name="Gorecki P."/>
            <person name="Heitman J."/>
            <person name="Hesse C."/>
            <person name="Hori C."/>
            <person name="Igarashi K."/>
            <person name="Jurgens J.A."/>
            <person name="Kallen N."/>
            <person name="Kersten P."/>
            <person name="Kohler A."/>
            <person name="Kuees U."/>
            <person name="Kumar T.K.A."/>
            <person name="Kuo A."/>
            <person name="LaButti K."/>
            <person name="Larrondo L.F."/>
            <person name="Lindquist E."/>
            <person name="Ling A."/>
            <person name="Lombard V."/>
            <person name="Lucas S."/>
            <person name="Lundell T."/>
            <person name="Martin R."/>
            <person name="McLaughlin D.J."/>
            <person name="Morgenstern I."/>
            <person name="Morin E."/>
            <person name="Murat C."/>
            <person name="Nagy L.G."/>
            <person name="Nolan M."/>
            <person name="Ohm R.A."/>
            <person name="Patyshakuliyeva A."/>
            <person name="Rokas A."/>
            <person name="Ruiz-Duenas F.J."/>
            <person name="Sabat G."/>
            <person name="Salamov A."/>
            <person name="Samejima M."/>
            <person name="Schmutz J."/>
            <person name="Slot J.C."/>
            <person name="St John F."/>
            <person name="Stenlid J."/>
            <person name="Sun H."/>
            <person name="Sun S."/>
            <person name="Syed K."/>
            <person name="Tsang A."/>
            <person name="Wiebenga A."/>
            <person name="Young D."/>
            <person name="Pisabarro A."/>
            <person name="Eastwood D.C."/>
            <person name="Martin F."/>
            <person name="Cullen D."/>
            <person name="Grigoriev I.V."/>
            <person name="Hibbett D.S."/>
        </authorList>
    </citation>
    <scope>NUCLEOTIDE SEQUENCE [LARGE SCALE GENOMIC DNA]</scope>
    <source>
        <strain evidence="8">TFB10046</strain>
    </source>
</reference>
<keyword evidence="5" id="KW-0648">Protein biosynthesis</keyword>
<evidence type="ECO:0000256" key="3">
    <source>
        <dbReference type="ARBA" id="ARBA00022840"/>
    </source>
</evidence>
<evidence type="ECO:0000259" key="6">
    <source>
        <dbReference type="Pfam" id="PF00749"/>
    </source>
</evidence>
<organism evidence="7 8">
    <name type="scientific">Auricularia subglabra (strain TFB-10046 / SS5)</name>
    <name type="common">White-rot fungus</name>
    <name type="synonym">Auricularia delicata (strain TFB10046)</name>
    <dbReference type="NCBI Taxonomy" id="717982"/>
    <lineage>
        <taxon>Eukaryota</taxon>
        <taxon>Fungi</taxon>
        <taxon>Dikarya</taxon>
        <taxon>Basidiomycota</taxon>
        <taxon>Agaricomycotina</taxon>
        <taxon>Agaricomycetes</taxon>
        <taxon>Auriculariales</taxon>
        <taxon>Auriculariaceae</taxon>
        <taxon>Auricularia</taxon>
    </lineage>
</organism>
<dbReference type="Pfam" id="PF00749">
    <property type="entry name" value="tRNA-synt_1c"/>
    <property type="match status" value="1"/>
</dbReference>
<evidence type="ECO:0000256" key="5">
    <source>
        <dbReference type="RuleBase" id="RU363037"/>
    </source>
</evidence>
<gene>
    <name evidence="7" type="ORF">AURDEDRAFT_77371</name>
</gene>
<dbReference type="Gene3D" id="3.40.50.620">
    <property type="entry name" value="HUPs"/>
    <property type="match status" value="1"/>
</dbReference>
<keyword evidence="2 5" id="KW-0547">Nucleotide-binding</keyword>
<feature type="domain" description="Glutamyl/glutaminyl-tRNA synthetase class Ib catalytic" evidence="6">
    <location>
        <begin position="5"/>
        <end position="226"/>
    </location>
</feature>
<proteinExistence type="inferred from homology"/>
<evidence type="ECO:0000256" key="2">
    <source>
        <dbReference type="ARBA" id="ARBA00022741"/>
    </source>
</evidence>